<evidence type="ECO:0000313" key="1">
    <source>
        <dbReference type="EMBL" id="ACV62315.1"/>
    </source>
</evidence>
<name>C8VVK0_DESAS</name>
<accession>C8VVK0</accession>
<keyword evidence="2" id="KW-1185">Reference proteome</keyword>
<proteinExistence type="predicted"/>
<gene>
    <name evidence="1" type="ordered locus">Dtox_1447</name>
</gene>
<protein>
    <submittedName>
        <fullName evidence="1">Uncharacterized protein</fullName>
    </submittedName>
</protein>
<dbReference type="HOGENOM" id="CLU_3024665_0_0_9"/>
<reference evidence="1 2" key="1">
    <citation type="journal article" date="2009" name="Stand. Genomic Sci.">
        <title>Complete genome sequence of Desulfotomaculum acetoxidans type strain (5575).</title>
        <authorList>
            <person name="Spring S."/>
            <person name="Lapidus A."/>
            <person name="Schroder M."/>
            <person name="Gleim D."/>
            <person name="Sims D."/>
            <person name="Meincke L."/>
            <person name="Glavina Del Rio T."/>
            <person name="Tice H."/>
            <person name="Copeland A."/>
            <person name="Cheng J.F."/>
            <person name="Lucas S."/>
            <person name="Chen F."/>
            <person name="Nolan M."/>
            <person name="Bruce D."/>
            <person name="Goodwin L."/>
            <person name="Pitluck S."/>
            <person name="Ivanova N."/>
            <person name="Mavromatis K."/>
            <person name="Mikhailova N."/>
            <person name="Pati A."/>
            <person name="Chen A."/>
            <person name="Palaniappan K."/>
            <person name="Land M."/>
            <person name="Hauser L."/>
            <person name="Chang Y.J."/>
            <person name="Jeffries C.D."/>
            <person name="Chain P."/>
            <person name="Saunders E."/>
            <person name="Brettin T."/>
            <person name="Detter J.C."/>
            <person name="Goker M."/>
            <person name="Bristow J."/>
            <person name="Eisen J.A."/>
            <person name="Markowitz V."/>
            <person name="Hugenholtz P."/>
            <person name="Kyrpides N.C."/>
            <person name="Klenk H.P."/>
            <person name="Han C."/>
        </authorList>
    </citation>
    <scope>NUCLEOTIDE SEQUENCE [LARGE SCALE GENOMIC DNA]</scope>
    <source>
        <strain evidence="2">ATCC 49208 / DSM 771 / VKM B-1644</strain>
    </source>
</reference>
<dbReference type="Proteomes" id="UP000002217">
    <property type="component" value="Chromosome"/>
</dbReference>
<organism evidence="1 2">
    <name type="scientific">Desulfofarcimen acetoxidans (strain ATCC 49208 / DSM 771 / KCTC 5769 / VKM B-1644 / 5575)</name>
    <name type="common">Desulfotomaculum acetoxidans</name>
    <dbReference type="NCBI Taxonomy" id="485916"/>
    <lineage>
        <taxon>Bacteria</taxon>
        <taxon>Bacillati</taxon>
        <taxon>Bacillota</taxon>
        <taxon>Clostridia</taxon>
        <taxon>Eubacteriales</taxon>
        <taxon>Peptococcaceae</taxon>
        <taxon>Desulfofarcimen</taxon>
    </lineage>
</organism>
<dbReference type="KEGG" id="dae:Dtox_1447"/>
<evidence type="ECO:0000313" key="2">
    <source>
        <dbReference type="Proteomes" id="UP000002217"/>
    </source>
</evidence>
<sequence>MDGSPVYWLSRQRQCRVVKEGISAESIKREAHLKIRFPFARIRPLEDHQVDRPGV</sequence>
<dbReference type="AlphaFoldDB" id="C8VVK0"/>
<dbReference type="EMBL" id="CP001720">
    <property type="protein sequence ID" value="ACV62315.1"/>
    <property type="molecule type" value="Genomic_DNA"/>
</dbReference>